<dbReference type="PANTHER" id="PTHR23150:SF19">
    <property type="entry name" value="FORMYLGLYCINE-GENERATING ENZYME"/>
    <property type="match status" value="1"/>
</dbReference>
<dbReference type="Gene3D" id="3.90.1580.10">
    <property type="entry name" value="paralog of FGE (formylglycine-generating enzyme)"/>
    <property type="match status" value="1"/>
</dbReference>
<dbReference type="InterPro" id="IPR016024">
    <property type="entry name" value="ARM-type_fold"/>
</dbReference>
<dbReference type="SUPFAM" id="SSF56436">
    <property type="entry name" value="C-type lectin-like"/>
    <property type="match status" value="1"/>
</dbReference>
<dbReference type="InterPro" id="IPR042095">
    <property type="entry name" value="SUMF_sf"/>
</dbReference>
<dbReference type="SUPFAM" id="SSF48371">
    <property type="entry name" value="ARM repeat"/>
    <property type="match status" value="1"/>
</dbReference>
<name>A0A081C2A0_VECG1</name>
<dbReference type="Gene3D" id="1.25.10.10">
    <property type="entry name" value="Leucine-rich Repeat Variant"/>
    <property type="match status" value="2"/>
</dbReference>
<dbReference type="InterPro" id="IPR004155">
    <property type="entry name" value="PBS_lyase_HEAT"/>
</dbReference>
<dbReference type="AlphaFoldDB" id="A0A081C2A0"/>
<dbReference type="eggNOG" id="COG1413">
    <property type="taxonomic scope" value="Bacteria"/>
</dbReference>
<dbReference type="EMBL" id="DF820468">
    <property type="protein sequence ID" value="GAK58705.1"/>
    <property type="molecule type" value="Genomic_DNA"/>
</dbReference>
<dbReference type="Proteomes" id="UP000030661">
    <property type="component" value="Unassembled WGS sequence"/>
</dbReference>
<keyword evidence="4" id="KW-1185">Reference proteome</keyword>
<proteinExistence type="predicted"/>
<reference evidence="3" key="1">
    <citation type="journal article" date="2015" name="PeerJ">
        <title>First genomic representation of candidate bacterial phylum KSB3 points to enhanced environmental sensing as a trigger of wastewater bulking.</title>
        <authorList>
            <person name="Sekiguchi Y."/>
            <person name="Ohashi A."/>
            <person name="Parks D.H."/>
            <person name="Yamauchi T."/>
            <person name="Tyson G.W."/>
            <person name="Hugenholtz P."/>
        </authorList>
    </citation>
    <scope>NUCLEOTIDE SEQUENCE [LARGE SCALE GENOMIC DNA]</scope>
</reference>
<dbReference type="InterPro" id="IPR005532">
    <property type="entry name" value="SUMF_dom"/>
</dbReference>
<gene>
    <name evidence="3" type="ORF">U27_05680</name>
</gene>
<dbReference type="Pfam" id="PF13646">
    <property type="entry name" value="HEAT_2"/>
    <property type="match status" value="2"/>
</dbReference>
<evidence type="ECO:0000256" key="1">
    <source>
        <dbReference type="SAM" id="MobiDB-lite"/>
    </source>
</evidence>
<accession>A0A081C2A0</accession>
<dbReference type="PANTHER" id="PTHR23150">
    <property type="entry name" value="SULFATASE MODIFYING FACTOR 1, 2"/>
    <property type="match status" value="1"/>
</dbReference>
<organism evidence="3">
    <name type="scientific">Vecturithrix granuli</name>
    <dbReference type="NCBI Taxonomy" id="1499967"/>
    <lineage>
        <taxon>Bacteria</taxon>
        <taxon>Candidatus Moduliflexota</taxon>
        <taxon>Candidatus Vecturitrichia</taxon>
        <taxon>Candidatus Vecturitrichales</taxon>
        <taxon>Candidatus Vecturitrichaceae</taxon>
        <taxon>Candidatus Vecturithrix</taxon>
    </lineage>
</organism>
<dbReference type="InterPro" id="IPR051043">
    <property type="entry name" value="Sulfatase_Mod_Factor_Kinase"/>
</dbReference>
<dbReference type="HOGENOM" id="CLU_424938_0_0_0"/>
<evidence type="ECO:0000313" key="4">
    <source>
        <dbReference type="Proteomes" id="UP000030661"/>
    </source>
</evidence>
<evidence type="ECO:0000259" key="2">
    <source>
        <dbReference type="Pfam" id="PF03781"/>
    </source>
</evidence>
<dbReference type="GO" id="GO:0120147">
    <property type="term" value="F:formylglycine-generating oxidase activity"/>
    <property type="evidence" value="ECO:0007669"/>
    <property type="project" value="TreeGrafter"/>
</dbReference>
<feature type="compositionally biased region" description="Polar residues" evidence="1">
    <location>
        <begin position="128"/>
        <end position="145"/>
    </location>
</feature>
<sequence length="644" mass="72491">MKTDKGLRFDVELLSPGYDQGLLEKLLHRIKGLSASPEVIVKSYPCIIAANISGSASKKLQQYLGQIGARVAIRNHTNSSHSLPEGSSPTDAVPRHVASHPSVQRHSHTAIPPKQAVPISSEALPSVRRSSSAPQASQKQTQTVFDMASSRQTLATTSITLKRSVGELTRALEDKDWTVREHAIIELSAVPSDSVLRHLIKALKDDVWRVRCTTLEVLSKNGSEIAMREMSKCLRDDVWHVRYQAIESLSRLQSDKVIRPLMLALDDENWQVRQRAIQALGDLRSNRALGGIVACLRDDVWHVRESAAKALAKLRSEKSVKALINSLQDPNWRVRSMVLSALWQVGTERALHALIDALKDEEWIVHWKAAYTLGKIGTGNLFSLLTWMERDRNALLRDAARNILRSLEIVVEPRPRSLPRLEYRSEDPYANMIYIPAGKFVMGDDAGPENARPAHDVFLEGFLIDVYEVTNYQYTQFDSAHHYPPGMECYPVVNVTWEQASAYAEWIGKRLPTEAEWEKTARGLEGNKYPWGPDFDVAACNTQESGMHSLTAVNQYPGGRSSFGAYDLFGNVLEWTSDQYQPYPESPHDSPDYQEQFIILRGASWIHAGLQYSCATRLYAPPENRSNFIGFRCVRDLKETPRRD</sequence>
<feature type="domain" description="Sulfatase-modifying factor enzyme-like" evidence="2">
    <location>
        <begin position="430"/>
        <end position="635"/>
    </location>
</feature>
<dbReference type="Pfam" id="PF03781">
    <property type="entry name" value="FGE-sulfatase"/>
    <property type="match status" value="1"/>
</dbReference>
<dbReference type="InterPro" id="IPR011989">
    <property type="entry name" value="ARM-like"/>
</dbReference>
<dbReference type="eggNOG" id="COG1262">
    <property type="taxonomic scope" value="Bacteria"/>
</dbReference>
<protein>
    <recommendedName>
        <fullName evidence="2">Sulfatase-modifying factor enzyme-like domain-containing protein</fullName>
    </recommendedName>
</protein>
<dbReference type="InterPro" id="IPR016187">
    <property type="entry name" value="CTDL_fold"/>
</dbReference>
<evidence type="ECO:0000313" key="3">
    <source>
        <dbReference type="EMBL" id="GAK58705.1"/>
    </source>
</evidence>
<feature type="region of interest" description="Disordered" evidence="1">
    <location>
        <begin position="123"/>
        <end position="145"/>
    </location>
</feature>
<dbReference type="STRING" id="1499967.U27_05680"/>
<dbReference type="SMART" id="SM00567">
    <property type="entry name" value="EZ_HEAT"/>
    <property type="match status" value="6"/>
</dbReference>